<organism evidence="2 3">
    <name type="scientific">Dyadobacter pollutisoli</name>
    <dbReference type="NCBI Taxonomy" id="2910158"/>
    <lineage>
        <taxon>Bacteria</taxon>
        <taxon>Pseudomonadati</taxon>
        <taxon>Bacteroidota</taxon>
        <taxon>Cytophagia</taxon>
        <taxon>Cytophagales</taxon>
        <taxon>Spirosomataceae</taxon>
        <taxon>Dyadobacter</taxon>
    </lineage>
</organism>
<name>A0A9E8NBN7_9BACT</name>
<gene>
    <name evidence="2" type="ORF">ON006_27300</name>
</gene>
<proteinExistence type="predicted"/>
<protein>
    <submittedName>
        <fullName evidence="2">Crp/Fnr family transcriptional regulator</fullName>
    </submittedName>
</protein>
<dbReference type="InterPro" id="IPR018490">
    <property type="entry name" value="cNMP-bd_dom_sf"/>
</dbReference>
<feature type="domain" description="Cyclic nucleotide-binding" evidence="1">
    <location>
        <begin position="27"/>
        <end position="109"/>
    </location>
</feature>
<dbReference type="KEGG" id="dpf:ON006_27300"/>
<accession>A0A9E8NBN7</accession>
<dbReference type="Pfam" id="PF00027">
    <property type="entry name" value="cNMP_binding"/>
    <property type="match status" value="1"/>
</dbReference>
<dbReference type="InterPro" id="IPR014710">
    <property type="entry name" value="RmlC-like_jellyroll"/>
</dbReference>
<sequence length="189" mass="21969">MFSEILRATGMYSDMDVRLFERVVSVREVRRNEVLLQKGEVCRSLALILEGAVFQYKDNLEKERDIIDLHLPNEWVFNYTSLLGQKPSETFIEAFADSRIIELSLETVHYLTGKSLAFLQLNRVLEGAVSRLQFFDQAMTPLEKYQFILKTRPQLVQVFPLKMIASYLKITPETLSRVREKMARGEDIS</sequence>
<evidence type="ECO:0000313" key="2">
    <source>
        <dbReference type="EMBL" id="WAC11427.1"/>
    </source>
</evidence>
<dbReference type="AlphaFoldDB" id="A0A9E8NBN7"/>
<dbReference type="InterPro" id="IPR000595">
    <property type="entry name" value="cNMP-bd_dom"/>
</dbReference>
<dbReference type="Proteomes" id="UP001164653">
    <property type="component" value="Chromosome"/>
</dbReference>
<dbReference type="RefSeq" id="WP_244821358.1">
    <property type="nucleotide sequence ID" value="NZ_CP112998.1"/>
</dbReference>
<reference evidence="2" key="1">
    <citation type="submission" date="2022-11" db="EMBL/GenBank/DDBJ databases">
        <title>Dyadobacter pollutisoli sp. nov., isolated from plastic dumped soil.</title>
        <authorList>
            <person name="Kim J.M."/>
            <person name="Kim K.R."/>
            <person name="Lee J.K."/>
            <person name="Hao L."/>
            <person name="Jeon C.O."/>
        </authorList>
    </citation>
    <scope>NUCLEOTIDE SEQUENCE</scope>
    <source>
        <strain evidence="2">U1</strain>
    </source>
</reference>
<dbReference type="Gene3D" id="2.60.120.10">
    <property type="entry name" value="Jelly Rolls"/>
    <property type="match status" value="1"/>
</dbReference>
<evidence type="ECO:0000313" key="3">
    <source>
        <dbReference type="Proteomes" id="UP001164653"/>
    </source>
</evidence>
<dbReference type="SUPFAM" id="SSF51206">
    <property type="entry name" value="cAMP-binding domain-like"/>
    <property type="match status" value="1"/>
</dbReference>
<evidence type="ECO:0000259" key="1">
    <source>
        <dbReference type="Pfam" id="PF00027"/>
    </source>
</evidence>
<keyword evidence="3" id="KW-1185">Reference proteome</keyword>
<dbReference type="EMBL" id="CP112998">
    <property type="protein sequence ID" value="WAC11427.1"/>
    <property type="molecule type" value="Genomic_DNA"/>
</dbReference>